<dbReference type="Proteomes" id="UP001597294">
    <property type="component" value="Unassembled WGS sequence"/>
</dbReference>
<keyword evidence="11" id="KW-0547">Nucleotide-binding</keyword>
<dbReference type="CDD" id="cd00156">
    <property type="entry name" value="REC"/>
    <property type="match status" value="1"/>
</dbReference>
<dbReference type="InterPro" id="IPR050736">
    <property type="entry name" value="Sensor_HK_Regulatory"/>
</dbReference>
<dbReference type="InterPro" id="IPR038188">
    <property type="entry name" value="TorS_sensor_sf"/>
</dbReference>
<feature type="transmembrane region" description="Helical" evidence="8">
    <location>
        <begin position="288"/>
        <end position="308"/>
    </location>
</feature>
<keyword evidence="6" id="KW-0902">Two-component regulatory system</keyword>
<dbReference type="SUPFAM" id="SSF52172">
    <property type="entry name" value="CheY-like"/>
    <property type="match status" value="1"/>
</dbReference>
<evidence type="ECO:0000256" key="8">
    <source>
        <dbReference type="SAM" id="Phobius"/>
    </source>
</evidence>
<dbReference type="PANTHER" id="PTHR43711">
    <property type="entry name" value="TWO-COMPONENT HISTIDINE KINASE"/>
    <property type="match status" value="1"/>
</dbReference>
<dbReference type="InterPro" id="IPR004358">
    <property type="entry name" value="Sig_transdc_His_kin-like_C"/>
</dbReference>
<keyword evidence="5" id="KW-0418">Kinase</keyword>
<dbReference type="SUPFAM" id="SSF47384">
    <property type="entry name" value="Homodimeric domain of signal transducing histidine kinase"/>
    <property type="match status" value="1"/>
</dbReference>
<keyword evidence="11" id="KW-0067">ATP-binding</keyword>
<keyword evidence="8" id="KW-0812">Transmembrane</keyword>
<dbReference type="Gene3D" id="3.40.50.2300">
    <property type="match status" value="1"/>
</dbReference>
<protein>
    <recommendedName>
        <fullName evidence="2">histidine kinase</fullName>
        <ecNumber evidence="2">2.7.13.3</ecNumber>
    </recommendedName>
</protein>
<evidence type="ECO:0000256" key="1">
    <source>
        <dbReference type="ARBA" id="ARBA00000085"/>
    </source>
</evidence>
<dbReference type="SMART" id="SM00388">
    <property type="entry name" value="HisKA"/>
    <property type="match status" value="1"/>
</dbReference>
<dbReference type="Pfam" id="PF00072">
    <property type="entry name" value="Response_reg"/>
    <property type="match status" value="1"/>
</dbReference>
<keyword evidence="4" id="KW-0808">Transferase</keyword>
<dbReference type="PROSITE" id="PS50109">
    <property type="entry name" value="HIS_KIN"/>
    <property type="match status" value="1"/>
</dbReference>
<evidence type="ECO:0000259" key="10">
    <source>
        <dbReference type="PROSITE" id="PS50110"/>
    </source>
</evidence>
<dbReference type="InterPro" id="IPR001789">
    <property type="entry name" value="Sig_transdc_resp-reg_receiver"/>
</dbReference>
<comment type="catalytic activity">
    <reaction evidence="1">
        <text>ATP + protein L-histidine = ADP + protein N-phospho-L-histidine.</text>
        <dbReference type="EC" id="2.7.13.3"/>
    </reaction>
</comment>
<feature type="modified residue" description="4-aspartylphosphate" evidence="7">
    <location>
        <position position="670"/>
    </location>
</feature>
<evidence type="ECO:0000313" key="12">
    <source>
        <dbReference type="Proteomes" id="UP001597294"/>
    </source>
</evidence>
<dbReference type="SMART" id="SM00448">
    <property type="entry name" value="REC"/>
    <property type="match status" value="1"/>
</dbReference>
<evidence type="ECO:0000256" key="6">
    <source>
        <dbReference type="ARBA" id="ARBA00023012"/>
    </source>
</evidence>
<evidence type="ECO:0000256" key="3">
    <source>
        <dbReference type="ARBA" id="ARBA00022553"/>
    </source>
</evidence>
<dbReference type="Pfam" id="PF00512">
    <property type="entry name" value="HisKA"/>
    <property type="match status" value="1"/>
</dbReference>
<feature type="domain" description="Histidine kinase" evidence="9">
    <location>
        <begin position="383"/>
        <end position="594"/>
    </location>
</feature>
<dbReference type="EC" id="2.7.13.3" evidence="2"/>
<evidence type="ECO:0000259" key="9">
    <source>
        <dbReference type="PROSITE" id="PS50109"/>
    </source>
</evidence>
<dbReference type="InterPro" id="IPR003594">
    <property type="entry name" value="HATPase_dom"/>
</dbReference>
<keyword evidence="8" id="KW-0472">Membrane</keyword>
<dbReference type="Gene3D" id="3.30.565.10">
    <property type="entry name" value="Histidine kinase-like ATPase, C-terminal domain"/>
    <property type="match status" value="1"/>
</dbReference>
<gene>
    <name evidence="11" type="ORF">ACFSKO_15265</name>
</gene>
<dbReference type="PROSITE" id="PS50110">
    <property type="entry name" value="RESPONSE_REGULATORY"/>
    <property type="match status" value="1"/>
</dbReference>
<dbReference type="InterPro" id="IPR036097">
    <property type="entry name" value="HisK_dim/P_sf"/>
</dbReference>
<dbReference type="SUPFAM" id="SSF55874">
    <property type="entry name" value="ATPase domain of HSP90 chaperone/DNA topoisomerase II/histidine kinase"/>
    <property type="match status" value="1"/>
</dbReference>
<dbReference type="Gene3D" id="6.10.340.10">
    <property type="match status" value="1"/>
</dbReference>
<dbReference type="Gene3D" id="1.20.58.920">
    <property type="match status" value="1"/>
</dbReference>
<accession>A0ABW5BQ85</accession>
<dbReference type="Gene3D" id="1.10.287.130">
    <property type="match status" value="1"/>
</dbReference>
<organism evidence="11 12">
    <name type="scientific">Kiloniella antarctica</name>
    <dbReference type="NCBI Taxonomy" id="1550907"/>
    <lineage>
        <taxon>Bacteria</taxon>
        <taxon>Pseudomonadati</taxon>
        <taxon>Pseudomonadota</taxon>
        <taxon>Alphaproteobacteria</taxon>
        <taxon>Rhodospirillales</taxon>
        <taxon>Kiloniellaceae</taxon>
        <taxon>Kiloniella</taxon>
    </lineage>
</organism>
<evidence type="ECO:0000313" key="11">
    <source>
        <dbReference type="EMBL" id="MFD2206986.1"/>
    </source>
</evidence>
<dbReference type="RefSeq" id="WP_380253170.1">
    <property type="nucleotide sequence ID" value="NZ_JBHUII010000009.1"/>
</dbReference>
<sequence length="741" mass="82896">MVVLIATASFVSLNSFNDLRKGLSDFTGNDLPKVVAGSKLNQISANLASFAPALLASNSKGTRQAVLLRLKDQVAWFDEILKKLGMAGHSSEDLQRFVRLKSTLVDNLHNIAELVRKRSLNSSAAKTVLQKTPELNAQLFEFNKTLFAHKEIKSSAIQSWSGSFAAGLLLIPTAAATDDPLVLQKINAQFKLYLKEITDYSTQLPLDTQEKAEFLLEQLDILGLGATGIIELREQAFLLDDIVQGTVSQNKVVADRFVASASILTRKLQQGILDRSLELDRESEERSVLFLLMSLLSFIGAILAFLYINRSVIQRLTNLNHTMISHASGLRTPIVTSGNDEITDMTKAFKFFVDASDKREGDLRDAREQAEKADKAKSRFLAAASHDLRQPLHAIGLFVATLLGRRHDEKAKPIVKNIERSIDHMNDLFESILDYSQLEAGELRPELSSFELSPLLEMLERDFLVLAQEKGLTLEVEKTSVWIKTEPLMFDRILRNLISNAIRYTQNGYVRIRLEDITENVVNIVVDDTGRGIALNKQEKIFQEFYRSGIKKEKGLGLGLAIAQQMALLLGTKILLSSAINEGSKFSLKVTKVKSELEDQGREFQNNHITGQNLLENELVIVLDDDTQILKAMRGLLEKWGCQVVAVPSKEALFRELANNIRQPLAYIVDYQLDRNETGVDILENFLEKDEVLRGIIVSGNTDPLVELQVKEAGFVFFSKPLRPARIAAYLRHLAREKEVA</sequence>
<dbReference type="InterPro" id="IPR011006">
    <property type="entry name" value="CheY-like_superfamily"/>
</dbReference>
<dbReference type="SMART" id="SM00387">
    <property type="entry name" value="HATPase_c"/>
    <property type="match status" value="1"/>
</dbReference>
<keyword evidence="8" id="KW-1133">Transmembrane helix</keyword>
<dbReference type="PANTHER" id="PTHR43711:SF1">
    <property type="entry name" value="HISTIDINE KINASE 1"/>
    <property type="match status" value="1"/>
</dbReference>
<keyword evidence="3 7" id="KW-0597">Phosphoprotein</keyword>
<evidence type="ECO:0000256" key="5">
    <source>
        <dbReference type="ARBA" id="ARBA00022777"/>
    </source>
</evidence>
<feature type="domain" description="Response regulatory" evidence="10">
    <location>
        <begin position="619"/>
        <end position="735"/>
    </location>
</feature>
<keyword evidence="12" id="KW-1185">Reference proteome</keyword>
<name>A0ABW5BQ85_9PROT</name>
<dbReference type="InterPro" id="IPR005467">
    <property type="entry name" value="His_kinase_dom"/>
</dbReference>
<comment type="caution">
    <text evidence="11">The sequence shown here is derived from an EMBL/GenBank/DDBJ whole genome shotgun (WGS) entry which is preliminary data.</text>
</comment>
<evidence type="ECO:0000256" key="7">
    <source>
        <dbReference type="PROSITE-ProRule" id="PRU00169"/>
    </source>
</evidence>
<evidence type="ECO:0000256" key="4">
    <source>
        <dbReference type="ARBA" id="ARBA00022679"/>
    </source>
</evidence>
<proteinExistence type="predicted"/>
<reference evidence="12" key="1">
    <citation type="journal article" date="2019" name="Int. J. Syst. Evol. Microbiol.">
        <title>The Global Catalogue of Microorganisms (GCM) 10K type strain sequencing project: providing services to taxonomists for standard genome sequencing and annotation.</title>
        <authorList>
            <consortium name="The Broad Institute Genomics Platform"/>
            <consortium name="The Broad Institute Genome Sequencing Center for Infectious Disease"/>
            <person name="Wu L."/>
            <person name="Ma J."/>
        </authorList>
    </citation>
    <scope>NUCLEOTIDE SEQUENCE [LARGE SCALE GENOMIC DNA]</scope>
    <source>
        <strain evidence="12">CGMCC 4.7192</strain>
    </source>
</reference>
<dbReference type="InterPro" id="IPR036890">
    <property type="entry name" value="HATPase_C_sf"/>
</dbReference>
<dbReference type="PRINTS" id="PR00344">
    <property type="entry name" value="BCTRLSENSOR"/>
</dbReference>
<dbReference type="InterPro" id="IPR003661">
    <property type="entry name" value="HisK_dim/P_dom"/>
</dbReference>
<dbReference type="Pfam" id="PF02518">
    <property type="entry name" value="HATPase_c"/>
    <property type="match status" value="1"/>
</dbReference>
<dbReference type="EMBL" id="JBHUII010000009">
    <property type="protein sequence ID" value="MFD2206986.1"/>
    <property type="molecule type" value="Genomic_DNA"/>
</dbReference>
<dbReference type="GO" id="GO:0005524">
    <property type="term" value="F:ATP binding"/>
    <property type="evidence" value="ECO:0007669"/>
    <property type="project" value="UniProtKB-KW"/>
</dbReference>
<dbReference type="CDD" id="cd00082">
    <property type="entry name" value="HisKA"/>
    <property type="match status" value="1"/>
</dbReference>
<evidence type="ECO:0000256" key="2">
    <source>
        <dbReference type="ARBA" id="ARBA00012438"/>
    </source>
</evidence>